<accession>A0AAV0EZG4</accession>
<name>A0AAV0EZG4_9ASTE</name>
<organism evidence="3 4">
    <name type="scientific">Cuscuta epithymum</name>
    <dbReference type="NCBI Taxonomy" id="186058"/>
    <lineage>
        <taxon>Eukaryota</taxon>
        <taxon>Viridiplantae</taxon>
        <taxon>Streptophyta</taxon>
        <taxon>Embryophyta</taxon>
        <taxon>Tracheophyta</taxon>
        <taxon>Spermatophyta</taxon>
        <taxon>Magnoliopsida</taxon>
        <taxon>eudicotyledons</taxon>
        <taxon>Gunneridae</taxon>
        <taxon>Pentapetalae</taxon>
        <taxon>asterids</taxon>
        <taxon>lamiids</taxon>
        <taxon>Solanales</taxon>
        <taxon>Convolvulaceae</taxon>
        <taxon>Cuscuteae</taxon>
        <taxon>Cuscuta</taxon>
        <taxon>Cuscuta subgen. Cuscuta</taxon>
    </lineage>
</organism>
<dbReference type="Proteomes" id="UP001152523">
    <property type="component" value="Unassembled WGS sequence"/>
</dbReference>
<dbReference type="Pfam" id="PF02018">
    <property type="entry name" value="CBM_4_9"/>
    <property type="match status" value="1"/>
</dbReference>
<dbReference type="GO" id="GO:0004553">
    <property type="term" value="F:hydrolase activity, hydrolyzing O-glycosyl compounds"/>
    <property type="evidence" value="ECO:0007669"/>
    <property type="project" value="InterPro"/>
</dbReference>
<dbReference type="PANTHER" id="PTHR31490:SF1">
    <property type="entry name" value="ENDO-1,4-BETA-XYLANASE 1"/>
    <property type="match status" value="1"/>
</dbReference>
<dbReference type="InterPro" id="IPR044846">
    <property type="entry name" value="GH10"/>
</dbReference>
<dbReference type="AlphaFoldDB" id="A0AAV0EZG4"/>
<evidence type="ECO:0000313" key="4">
    <source>
        <dbReference type="Proteomes" id="UP001152523"/>
    </source>
</evidence>
<dbReference type="InterPro" id="IPR008979">
    <property type="entry name" value="Galactose-bd-like_sf"/>
</dbReference>
<dbReference type="InterPro" id="IPR003305">
    <property type="entry name" value="CenC_carb-bd"/>
</dbReference>
<dbReference type="PANTHER" id="PTHR31490">
    <property type="entry name" value="GLYCOSYL HYDROLASE"/>
    <property type="match status" value="1"/>
</dbReference>
<keyword evidence="4" id="KW-1185">Reference proteome</keyword>
<comment type="caution">
    <text evidence="3">The sequence shown here is derived from an EMBL/GenBank/DDBJ whole genome shotgun (WGS) entry which is preliminary data.</text>
</comment>
<dbReference type="EMBL" id="CAMAPF010000951">
    <property type="protein sequence ID" value="CAH9128665.1"/>
    <property type="molecule type" value="Genomic_DNA"/>
</dbReference>
<sequence>MTPYDNNIILNHNFTEGLNSWHHNCCEAFLVPAGVESYVVVTNRKECWQGLEQDITNRVSIGSTYRVSAYVGVSGAVGVSSDVQATLRLEYRDSSTTYVFIGRKSVSKDCCEKLEGTFSLSSKPDRVVFYLEGPLPGVDLLIKSVVVTCSSSITCGCTNNRQGVVTITRKVSS</sequence>
<evidence type="ECO:0000256" key="1">
    <source>
        <dbReference type="ARBA" id="ARBA00022801"/>
    </source>
</evidence>
<evidence type="ECO:0000313" key="3">
    <source>
        <dbReference type="EMBL" id="CAH9128665.1"/>
    </source>
</evidence>
<gene>
    <name evidence="3" type="ORF">CEPIT_LOCUS29248</name>
</gene>
<feature type="domain" description="CBM-cenC" evidence="2">
    <location>
        <begin position="6"/>
        <end position="134"/>
    </location>
</feature>
<keyword evidence="1" id="KW-0378">Hydrolase</keyword>
<reference evidence="3" key="1">
    <citation type="submission" date="2022-07" db="EMBL/GenBank/DDBJ databases">
        <authorList>
            <person name="Macas J."/>
            <person name="Novak P."/>
            <person name="Neumann P."/>
        </authorList>
    </citation>
    <scope>NUCLEOTIDE SEQUENCE</scope>
</reference>
<evidence type="ECO:0000259" key="2">
    <source>
        <dbReference type="Pfam" id="PF02018"/>
    </source>
</evidence>
<proteinExistence type="predicted"/>
<dbReference type="SUPFAM" id="SSF49785">
    <property type="entry name" value="Galactose-binding domain-like"/>
    <property type="match status" value="1"/>
</dbReference>
<dbReference type="GO" id="GO:0005975">
    <property type="term" value="P:carbohydrate metabolic process"/>
    <property type="evidence" value="ECO:0007669"/>
    <property type="project" value="InterPro"/>
</dbReference>
<protein>
    <recommendedName>
        <fullName evidence="2">CBM-cenC domain-containing protein</fullName>
    </recommendedName>
</protein>
<dbReference type="Gene3D" id="2.60.120.260">
    <property type="entry name" value="Galactose-binding domain-like"/>
    <property type="match status" value="1"/>
</dbReference>